<dbReference type="AlphaFoldDB" id="A0A813ABT3"/>
<evidence type="ECO:0000313" key="1">
    <source>
        <dbReference type="EMBL" id="CAE7860046.1"/>
    </source>
</evidence>
<name>A0A813ABT3_9DINO</name>
<sequence>MGAERLDKQVLLYRWPSLCEGWALGLANFVSVRLLSISEDGLVLQRLVDACKARKLRVLIVSGGKDPLQLLADPKGIHGLMSSFLALGRRASSGLSLQVGPGGSAWEQHTLVRAAGM</sequence>
<organism evidence="1 2">
    <name type="scientific">Symbiodinium necroappetens</name>
    <dbReference type="NCBI Taxonomy" id="1628268"/>
    <lineage>
        <taxon>Eukaryota</taxon>
        <taxon>Sar</taxon>
        <taxon>Alveolata</taxon>
        <taxon>Dinophyceae</taxon>
        <taxon>Suessiales</taxon>
        <taxon>Symbiodiniaceae</taxon>
        <taxon>Symbiodinium</taxon>
    </lineage>
</organism>
<dbReference type="Proteomes" id="UP000601435">
    <property type="component" value="Unassembled WGS sequence"/>
</dbReference>
<reference evidence="1" key="1">
    <citation type="submission" date="2021-02" db="EMBL/GenBank/DDBJ databases">
        <authorList>
            <person name="Dougan E. K."/>
            <person name="Rhodes N."/>
            <person name="Thang M."/>
            <person name="Chan C."/>
        </authorList>
    </citation>
    <scope>NUCLEOTIDE SEQUENCE</scope>
</reference>
<evidence type="ECO:0000313" key="2">
    <source>
        <dbReference type="Proteomes" id="UP000601435"/>
    </source>
</evidence>
<proteinExistence type="predicted"/>
<keyword evidence="2" id="KW-1185">Reference proteome</keyword>
<accession>A0A813ABT3</accession>
<dbReference type="EMBL" id="CAJNJA010056808">
    <property type="protein sequence ID" value="CAE7860046.1"/>
    <property type="molecule type" value="Genomic_DNA"/>
</dbReference>
<gene>
    <name evidence="1" type="ORF">SNEC2469_LOCUS27206</name>
</gene>
<comment type="caution">
    <text evidence="1">The sequence shown here is derived from an EMBL/GenBank/DDBJ whole genome shotgun (WGS) entry which is preliminary data.</text>
</comment>
<protein>
    <submittedName>
        <fullName evidence="1">Uncharacterized protein</fullName>
    </submittedName>
</protein>